<dbReference type="SUPFAM" id="SSF52402">
    <property type="entry name" value="Adenine nucleotide alpha hydrolases-like"/>
    <property type="match status" value="1"/>
</dbReference>
<comment type="subcellular location">
    <subcellularLocation>
        <location evidence="1 8">Cytoplasm</location>
    </subcellularLocation>
</comment>
<evidence type="ECO:0000256" key="6">
    <source>
        <dbReference type="ARBA" id="ARBA00022840"/>
    </source>
</evidence>
<dbReference type="InterPro" id="IPR012094">
    <property type="entry name" value="tRNA_Ile_lys_synt"/>
</dbReference>
<dbReference type="NCBIfam" id="TIGR02433">
    <property type="entry name" value="lysidine_TilS_C"/>
    <property type="match status" value="1"/>
</dbReference>
<dbReference type="AlphaFoldDB" id="A0AAD0S6I3"/>
<gene>
    <name evidence="8 10" type="primary">tilS</name>
    <name evidence="10" type="ORF">CJO77_10545</name>
</gene>
<feature type="domain" description="Lysidine-tRNA(Ile) synthetase C-terminal" evidence="9">
    <location>
        <begin position="392"/>
        <end position="463"/>
    </location>
</feature>
<dbReference type="InterPro" id="IPR012795">
    <property type="entry name" value="tRNA_Ile_lys_synt_N"/>
</dbReference>
<evidence type="ECO:0000256" key="1">
    <source>
        <dbReference type="ARBA" id="ARBA00004496"/>
    </source>
</evidence>
<comment type="catalytic activity">
    <reaction evidence="7 8">
        <text>cytidine(34) in tRNA(Ile2) + L-lysine + ATP = lysidine(34) in tRNA(Ile2) + AMP + diphosphate + H(+)</text>
        <dbReference type="Rhea" id="RHEA:43744"/>
        <dbReference type="Rhea" id="RHEA-COMP:10625"/>
        <dbReference type="Rhea" id="RHEA-COMP:10670"/>
        <dbReference type="ChEBI" id="CHEBI:15378"/>
        <dbReference type="ChEBI" id="CHEBI:30616"/>
        <dbReference type="ChEBI" id="CHEBI:32551"/>
        <dbReference type="ChEBI" id="CHEBI:33019"/>
        <dbReference type="ChEBI" id="CHEBI:82748"/>
        <dbReference type="ChEBI" id="CHEBI:83665"/>
        <dbReference type="ChEBI" id="CHEBI:456215"/>
        <dbReference type="EC" id="6.3.4.19"/>
    </reaction>
</comment>
<dbReference type="Pfam" id="PF01171">
    <property type="entry name" value="ATP_bind_3"/>
    <property type="match status" value="1"/>
</dbReference>
<dbReference type="HAMAP" id="MF_01161">
    <property type="entry name" value="tRNA_Ile_lys_synt"/>
    <property type="match status" value="1"/>
</dbReference>
<evidence type="ECO:0000313" key="10">
    <source>
        <dbReference type="EMBL" id="AXV81941.1"/>
    </source>
</evidence>
<dbReference type="InterPro" id="IPR012796">
    <property type="entry name" value="Lysidine-tRNA-synth_C"/>
</dbReference>
<organism evidence="10 11">
    <name type="scientific">Ralstonia solanacearum</name>
    <name type="common">Pseudomonas solanacearum</name>
    <dbReference type="NCBI Taxonomy" id="305"/>
    <lineage>
        <taxon>Bacteria</taxon>
        <taxon>Pseudomonadati</taxon>
        <taxon>Pseudomonadota</taxon>
        <taxon>Betaproteobacteria</taxon>
        <taxon>Burkholderiales</taxon>
        <taxon>Burkholderiaceae</taxon>
        <taxon>Ralstonia</taxon>
        <taxon>Ralstonia solanacearum species complex</taxon>
    </lineage>
</organism>
<evidence type="ECO:0000256" key="7">
    <source>
        <dbReference type="ARBA" id="ARBA00048539"/>
    </source>
</evidence>
<evidence type="ECO:0000313" key="11">
    <source>
        <dbReference type="Proteomes" id="UP000261758"/>
    </source>
</evidence>
<sequence length="474" mass="49569">MASSRKPARTDPSALLIDKVAQRVAACAAFVVSGGAPTVAVALSGGRDSAALLHAAAAWRDVAGAPVRLVALHVHHGLQADADAWEVACARMAAAVGAEFHVRRVRVSADAGRGIEEAAREARYAALDALCAEAGATLLLTAHHLDDQAETVLLQLLRGAGLDGLSAMPMARQRRVTLLRPWLDVPRSDIDAYARAHALAWVEDPSNDDARYARNALRPLLAGMAGHFPAYRASLARSAAHLAEAAALIEEVAQADLARIAPAGALALADLATLSGPRQRAVLRAWLAGAGLRAASSRRLEDLRTQLLSARADGALCVRLSGAHVRRYRGQAWIEVAGQPEAGPAACPIAVAQFDPAQLEVQRVDVAEWGGALVFSPAQAEGIDARILQAPLSLTARRGGERIVLRPGGPSRALKQAYQEAGIPAWARARLPLLYAGDRLVFAAGLGLDRSAVATGPGWRIAWLPAGADALSAS</sequence>
<dbReference type="EC" id="6.3.4.19" evidence="8"/>
<dbReference type="SMART" id="SM00977">
    <property type="entry name" value="TilS_C"/>
    <property type="match status" value="1"/>
</dbReference>
<accession>A0AAD0S6I3</accession>
<dbReference type="GO" id="GO:0006400">
    <property type="term" value="P:tRNA modification"/>
    <property type="evidence" value="ECO:0007669"/>
    <property type="project" value="UniProtKB-UniRule"/>
</dbReference>
<evidence type="ECO:0000259" key="9">
    <source>
        <dbReference type="SMART" id="SM00977"/>
    </source>
</evidence>
<dbReference type="RefSeq" id="WP_013212869.1">
    <property type="nucleotide sequence ID" value="NZ_CP022759.1"/>
</dbReference>
<evidence type="ECO:0000256" key="5">
    <source>
        <dbReference type="ARBA" id="ARBA00022741"/>
    </source>
</evidence>
<dbReference type="NCBIfam" id="TIGR02432">
    <property type="entry name" value="lysidine_TilS_N"/>
    <property type="match status" value="1"/>
</dbReference>
<dbReference type="InterPro" id="IPR011063">
    <property type="entry name" value="TilS/TtcA_N"/>
</dbReference>
<dbReference type="GO" id="GO:0005737">
    <property type="term" value="C:cytoplasm"/>
    <property type="evidence" value="ECO:0007669"/>
    <property type="project" value="UniProtKB-SubCell"/>
</dbReference>
<evidence type="ECO:0000256" key="4">
    <source>
        <dbReference type="ARBA" id="ARBA00022694"/>
    </source>
</evidence>
<dbReference type="PANTHER" id="PTHR43033">
    <property type="entry name" value="TRNA(ILE)-LYSIDINE SYNTHASE-RELATED"/>
    <property type="match status" value="1"/>
</dbReference>
<keyword evidence="6 8" id="KW-0067">ATP-binding</keyword>
<dbReference type="CDD" id="cd01992">
    <property type="entry name" value="TilS_N"/>
    <property type="match status" value="1"/>
</dbReference>
<evidence type="ECO:0000256" key="3">
    <source>
        <dbReference type="ARBA" id="ARBA00022598"/>
    </source>
</evidence>
<dbReference type="Pfam" id="PF11734">
    <property type="entry name" value="TilS_C"/>
    <property type="match status" value="1"/>
</dbReference>
<dbReference type="InterPro" id="IPR015262">
    <property type="entry name" value="tRNA_Ile_lys_synt_subst-bd"/>
</dbReference>
<evidence type="ECO:0000256" key="2">
    <source>
        <dbReference type="ARBA" id="ARBA00022490"/>
    </source>
</evidence>
<dbReference type="GO" id="GO:0032267">
    <property type="term" value="F:tRNA(Ile)-lysidine synthase activity"/>
    <property type="evidence" value="ECO:0007669"/>
    <property type="project" value="UniProtKB-EC"/>
</dbReference>
<comment type="domain">
    <text evidence="8">The N-terminal region contains the highly conserved SGGXDS motif, predicted to be a P-loop motif involved in ATP binding.</text>
</comment>
<reference evidence="10 11" key="1">
    <citation type="submission" date="2017-08" db="EMBL/GenBank/DDBJ databases">
        <title>Genome sequences of Ralstonia solanacearum Species Complex (RSSC) isolated from Potato bacterial wilts in Korea.</title>
        <authorList>
            <person name="Cho H."/>
            <person name="Song E.-S."/>
            <person name="Lee Y.K."/>
            <person name="Lee S."/>
            <person name="Lee S.-W."/>
            <person name="Jo A."/>
            <person name="Kim J.-G."/>
            <person name="Hwang I."/>
        </authorList>
    </citation>
    <scope>NUCLEOTIDE SEQUENCE [LARGE SCALE GENOMIC DNA]</scope>
    <source>
        <strain evidence="10 11">T98</strain>
    </source>
</reference>
<keyword evidence="5 8" id="KW-0547">Nucleotide-binding</keyword>
<keyword evidence="3 8" id="KW-0436">Ligase</keyword>
<evidence type="ECO:0000256" key="8">
    <source>
        <dbReference type="HAMAP-Rule" id="MF_01161"/>
    </source>
</evidence>
<protein>
    <recommendedName>
        <fullName evidence="8">tRNA(Ile)-lysidine synthase</fullName>
        <ecNumber evidence="8">6.3.4.19</ecNumber>
    </recommendedName>
    <alternativeName>
        <fullName evidence="8">tRNA(Ile)-2-lysyl-cytidine synthase</fullName>
    </alternativeName>
    <alternativeName>
        <fullName evidence="8">tRNA(Ile)-lysidine synthetase</fullName>
    </alternativeName>
</protein>
<feature type="binding site" evidence="8">
    <location>
        <begin position="44"/>
        <end position="49"/>
    </location>
    <ligand>
        <name>ATP</name>
        <dbReference type="ChEBI" id="CHEBI:30616"/>
    </ligand>
</feature>
<keyword evidence="2 8" id="KW-0963">Cytoplasm</keyword>
<dbReference type="GO" id="GO:0005524">
    <property type="term" value="F:ATP binding"/>
    <property type="evidence" value="ECO:0007669"/>
    <property type="project" value="UniProtKB-UniRule"/>
</dbReference>
<proteinExistence type="inferred from homology"/>
<name>A0AAD0S6I3_RALSL</name>
<comment type="similarity">
    <text evidence="8">Belongs to the tRNA(Ile)-lysidine synthase family.</text>
</comment>
<dbReference type="Gene3D" id="3.40.50.620">
    <property type="entry name" value="HUPs"/>
    <property type="match status" value="1"/>
</dbReference>
<dbReference type="Gene3D" id="1.20.59.20">
    <property type="match status" value="1"/>
</dbReference>
<dbReference type="PANTHER" id="PTHR43033:SF1">
    <property type="entry name" value="TRNA(ILE)-LYSIDINE SYNTHASE-RELATED"/>
    <property type="match status" value="1"/>
</dbReference>
<dbReference type="Proteomes" id="UP000261758">
    <property type="component" value="Chromosome"/>
</dbReference>
<dbReference type="Pfam" id="PF09179">
    <property type="entry name" value="TilS"/>
    <property type="match status" value="1"/>
</dbReference>
<dbReference type="SUPFAM" id="SSF56037">
    <property type="entry name" value="PheT/TilS domain"/>
    <property type="match status" value="1"/>
</dbReference>
<keyword evidence="4 8" id="KW-0819">tRNA processing</keyword>
<dbReference type="EMBL" id="CP022759">
    <property type="protein sequence ID" value="AXV81941.1"/>
    <property type="molecule type" value="Genomic_DNA"/>
</dbReference>
<dbReference type="SUPFAM" id="SSF82829">
    <property type="entry name" value="MesJ substrate recognition domain-like"/>
    <property type="match status" value="1"/>
</dbReference>
<comment type="function">
    <text evidence="8">Ligates lysine onto the cytidine present at position 34 of the AUA codon-specific tRNA(Ile) that contains the anticodon CAU, in an ATP-dependent manner. Cytidine is converted to lysidine, thus changing the amino acid specificity of the tRNA from methionine to isoleucine.</text>
</comment>
<dbReference type="InterPro" id="IPR014729">
    <property type="entry name" value="Rossmann-like_a/b/a_fold"/>
</dbReference>